<reference evidence="7" key="1">
    <citation type="submission" date="2022-07" db="EMBL/GenBank/DDBJ databases">
        <title>Phylogenomic reconstructions and comparative analyses of Kickxellomycotina fungi.</title>
        <authorList>
            <person name="Reynolds N.K."/>
            <person name="Stajich J.E."/>
            <person name="Barry K."/>
            <person name="Grigoriev I.V."/>
            <person name="Crous P."/>
            <person name="Smith M.E."/>
        </authorList>
    </citation>
    <scope>NUCLEOTIDE SEQUENCE</scope>
    <source>
        <strain evidence="7">NBRC 100468</strain>
    </source>
</reference>
<evidence type="ECO:0000256" key="4">
    <source>
        <dbReference type="PROSITE-ProRule" id="PRU00146"/>
    </source>
</evidence>
<evidence type="ECO:0000256" key="3">
    <source>
        <dbReference type="ARBA" id="ARBA00022833"/>
    </source>
</evidence>
<comment type="caution">
    <text evidence="7">The sequence shown here is derived from an EMBL/GenBank/DDBJ whole genome shotgun (WGS) entry which is preliminary data.</text>
</comment>
<feature type="compositionally biased region" description="Polar residues" evidence="5">
    <location>
        <begin position="122"/>
        <end position="133"/>
    </location>
</feature>
<dbReference type="OrthoDB" id="5863171at2759"/>
<keyword evidence="3" id="KW-0862">Zinc</keyword>
<dbReference type="SUPFAM" id="SSF57903">
    <property type="entry name" value="FYVE/PHD zinc finger"/>
    <property type="match status" value="1"/>
</dbReference>
<dbReference type="Pfam" id="PF00628">
    <property type="entry name" value="PHD"/>
    <property type="match status" value="1"/>
</dbReference>
<dbReference type="Proteomes" id="UP001150538">
    <property type="component" value="Unassembled WGS sequence"/>
</dbReference>
<dbReference type="InterPro" id="IPR019787">
    <property type="entry name" value="Znf_PHD-finger"/>
</dbReference>
<gene>
    <name evidence="7" type="ORF">H4219_000563</name>
</gene>
<dbReference type="InterPro" id="IPR011011">
    <property type="entry name" value="Znf_FYVE_PHD"/>
</dbReference>
<proteinExistence type="predicted"/>
<feature type="region of interest" description="Disordered" evidence="5">
    <location>
        <begin position="101"/>
        <end position="175"/>
    </location>
</feature>
<sequence length="175" mass="19485">MPRLNLRDFIDEPLASRIRPVLQSYCQECQSGDSFVDNTLVQCDGCHRAYHQDCYSGTIPTSVVSDGSKWYCNKSCQDNLKKQKIYVELPKKRLPFMCASKHSNSHQSDKAKSAASGGQAGLQNKNTSTTTPGYRSRKRIAKSSSSDDMAASQPRAKIRKSTRASRSSTKQQRQG</sequence>
<evidence type="ECO:0000256" key="1">
    <source>
        <dbReference type="ARBA" id="ARBA00022723"/>
    </source>
</evidence>
<feature type="domain" description="PHD-type" evidence="6">
    <location>
        <begin position="23"/>
        <end position="78"/>
    </location>
</feature>
<name>A0A9W8A2N6_9FUNG</name>
<dbReference type="GO" id="GO:0008270">
    <property type="term" value="F:zinc ion binding"/>
    <property type="evidence" value="ECO:0007669"/>
    <property type="project" value="UniProtKB-KW"/>
</dbReference>
<keyword evidence="1" id="KW-0479">Metal-binding</keyword>
<evidence type="ECO:0000313" key="8">
    <source>
        <dbReference type="Proteomes" id="UP001150538"/>
    </source>
</evidence>
<dbReference type="Gene3D" id="3.30.40.10">
    <property type="entry name" value="Zinc/RING finger domain, C3HC4 (zinc finger)"/>
    <property type="match status" value="1"/>
</dbReference>
<feature type="compositionally biased region" description="Low complexity" evidence="5">
    <location>
        <begin position="164"/>
        <end position="175"/>
    </location>
</feature>
<dbReference type="InterPro" id="IPR013083">
    <property type="entry name" value="Znf_RING/FYVE/PHD"/>
</dbReference>
<keyword evidence="8" id="KW-1185">Reference proteome</keyword>
<organism evidence="7 8">
    <name type="scientific">Mycoemilia scoparia</name>
    <dbReference type="NCBI Taxonomy" id="417184"/>
    <lineage>
        <taxon>Eukaryota</taxon>
        <taxon>Fungi</taxon>
        <taxon>Fungi incertae sedis</taxon>
        <taxon>Zoopagomycota</taxon>
        <taxon>Kickxellomycotina</taxon>
        <taxon>Kickxellomycetes</taxon>
        <taxon>Kickxellales</taxon>
        <taxon>Kickxellaceae</taxon>
        <taxon>Mycoemilia</taxon>
    </lineage>
</organism>
<evidence type="ECO:0000313" key="7">
    <source>
        <dbReference type="EMBL" id="KAJ1921526.1"/>
    </source>
</evidence>
<evidence type="ECO:0000259" key="6">
    <source>
        <dbReference type="PROSITE" id="PS50016"/>
    </source>
</evidence>
<dbReference type="SMART" id="SM00249">
    <property type="entry name" value="PHD"/>
    <property type="match status" value="1"/>
</dbReference>
<dbReference type="AlphaFoldDB" id="A0A9W8A2N6"/>
<evidence type="ECO:0000256" key="5">
    <source>
        <dbReference type="SAM" id="MobiDB-lite"/>
    </source>
</evidence>
<feature type="compositionally biased region" description="Low complexity" evidence="5">
    <location>
        <begin position="142"/>
        <end position="152"/>
    </location>
</feature>
<protein>
    <recommendedName>
        <fullName evidence="6">PHD-type domain-containing protein</fullName>
    </recommendedName>
</protein>
<dbReference type="PROSITE" id="PS50016">
    <property type="entry name" value="ZF_PHD_2"/>
    <property type="match status" value="1"/>
</dbReference>
<evidence type="ECO:0000256" key="2">
    <source>
        <dbReference type="ARBA" id="ARBA00022771"/>
    </source>
</evidence>
<accession>A0A9W8A2N6</accession>
<dbReference type="InterPro" id="IPR001965">
    <property type="entry name" value="Znf_PHD"/>
</dbReference>
<keyword evidence="2 4" id="KW-0863">Zinc-finger</keyword>
<dbReference type="EMBL" id="JANBPU010000004">
    <property type="protein sequence ID" value="KAJ1921526.1"/>
    <property type="molecule type" value="Genomic_DNA"/>
</dbReference>